<proteinExistence type="predicted"/>
<accession>A0AAV4E8I2</accession>
<keyword evidence="1" id="KW-0812">Transmembrane</keyword>
<feature type="transmembrane region" description="Helical" evidence="1">
    <location>
        <begin position="34"/>
        <end position="52"/>
    </location>
</feature>
<dbReference type="Proteomes" id="UP000630086">
    <property type="component" value="Unassembled WGS sequence"/>
</dbReference>
<name>A0AAV4E8I2_LACHE</name>
<reference evidence="2" key="1">
    <citation type="submission" date="2020-07" db="EMBL/GenBank/DDBJ databases">
        <title>Draft genome sequence of Lactobacillus helveticus strain JCM 1062.</title>
        <authorList>
            <person name="Endo A."/>
            <person name="Maeno S."/>
            <person name="Kido Y."/>
        </authorList>
    </citation>
    <scope>NUCLEOTIDE SEQUENCE</scope>
    <source>
        <strain evidence="2">JCM 1062</strain>
    </source>
</reference>
<protein>
    <submittedName>
        <fullName evidence="2">Uncharacterized protein</fullName>
    </submittedName>
</protein>
<dbReference type="AlphaFoldDB" id="A0AAV4E8I2"/>
<feature type="transmembrane region" description="Helical" evidence="1">
    <location>
        <begin position="9"/>
        <end position="28"/>
    </location>
</feature>
<gene>
    <name evidence="2" type="ORF">LHEJCM1062_18400</name>
</gene>
<evidence type="ECO:0000256" key="1">
    <source>
        <dbReference type="SAM" id="Phobius"/>
    </source>
</evidence>
<keyword evidence="1" id="KW-0472">Membrane</keyword>
<sequence length="59" mass="6598">MVFTVKRLAVAKTAAAKYVTLLVLILFIEKNPPIYIINKIFIFTIISSGTIANSNRPLF</sequence>
<keyword evidence="1" id="KW-1133">Transmembrane helix</keyword>
<dbReference type="EMBL" id="BLYV01000411">
    <property type="protein sequence ID" value="GFP13968.1"/>
    <property type="molecule type" value="Genomic_DNA"/>
</dbReference>
<evidence type="ECO:0000313" key="2">
    <source>
        <dbReference type="EMBL" id="GFP13968.1"/>
    </source>
</evidence>
<evidence type="ECO:0000313" key="3">
    <source>
        <dbReference type="Proteomes" id="UP000630086"/>
    </source>
</evidence>
<comment type="caution">
    <text evidence="2">The sequence shown here is derived from an EMBL/GenBank/DDBJ whole genome shotgun (WGS) entry which is preliminary data.</text>
</comment>
<organism evidence="2 3">
    <name type="scientific">Lactobacillus helveticus</name>
    <name type="common">Lactobacillus suntoryeus</name>
    <dbReference type="NCBI Taxonomy" id="1587"/>
    <lineage>
        <taxon>Bacteria</taxon>
        <taxon>Bacillati</taxon>
        <taxon>Bacillota</taxon>
        <taxon>Bacilli</taxon>
        <taxon>Lactobacillales</taxon>
        <taxon>Lactobacillaceae</taxon>
        <taxon>Lactobacillus</taxon>
    </lineage>
</organism>